<gene>
    <name evidence="2" type="ORF">GCM10007977_036310</name>
</gene>
<feature type="compositionally biased region" description="Basic and acidic residues" evidence="1">
    <location>
        <begin position="1"/>
        <end position="18"/>
    </location>
</feature>
<comment type="caution">
    <text evidence="2">The sequence shown here is derived from an EMBL/GenBank/DDBJ whole genome shotgun (WGS) entry which is preliminary data.</text>
</comment>
<name>A0A917WV86_9ACTN</name>
<reference evidence="2" key="2">
    <citation type="submission" date="2020-09" db="EMBL/GenBank/DDBJ databases">
        <authorList>
            <person name="Sun Q."/>
            <person name="Ohkuma M."/>
        </authorList>
    </citation>
    <scope>NUCLEOTIDE SEQUENCE</scope>
    <source>
        <strain evidence="2">JCM 19831</strain>
    </source>
</reference>
<dbReference type="Proteomes" id="UP000642070">
    <property type="component" value="Unassembled WGS sequence"/>
</dbReference>
<evidence type="ECO:0000313" key="3">
    <source>
        <dbReference type="Proteomes" id="UP000642070"/>
    </source>
</evidence>
<protein>
    <submittedName>
        <fullName evidence="2">Uncharacterized protein</fullName>
    </submittedName>
</protein>
<dbReference type="EMBL" id="BMPI01000015">
    <property type="protein sequence ID" value="GGM31851.1"/>
    <property type="molecule type" value="Genomic_DNA"/>
</dbReference>
<sequence>MPDKPDVHGVSRHHDCKIDAQGGGGRLPSRKCKHDTRELGTESALSWVQRLTPAGRRRA</sequence>
<evidence type="ECO:0000313" key="2">
    <source>
        <dbReference type="EMBL" id="GGM31851.1"/>
    </source>
</evidence>
<feature type="region of interest" description="Disordered" evidence="1">
    <location>
        <begin position="1"/>
        <end position="42"/>
    </location>
</feature>
<accession>A0A917WV86</accession>
<reference evidence="2" key="1">
    <citation type="journal article" date="2014" name="Int. J. Syst. Evol. Microbiol.">
        <title>Complete genome sequence of Corynebacterium casei LMG S-19264T (=DSM 44701T), isolated from a smear-ripened cheese.</title>
        <authorList>
            <consortium name="US DOE Joint Genome Institute (JGI-PGF)"/>
            <person name="Walter F."/>
            <person name="Albersmeier A."/>
            <person name="Kalinowski J."/>
            <person name="Ruckert C."/>
        </authorList>
    </citation>
    <scope>NUCLEOTIDE SEQUENCE</scope>
    <source>
        <strain evidence="2">JCM 19831</strain>
    </source>
</reference>
<organism evidence="2 3">
    <name type="scientific">Dactylosporangium sucinum</name>
    <dbReference type="NCBI Taxonomy" id="1424081"/>
    <lineage>
        <taxon>Bacteria</taxon>
        <taxon>Bacillati</taxon>
        <taxon>Actinomycetota</taxon>
        <taxon>Actinomycetes</taxon>
        <taxon>Micromonosporales</taxon>
        <taxon>Micromonosporaceae</taxon>
        <taxon>Dactylosporangium</taxon>
    </lineage>
</organism>
<proteinExistence type="predicted"/>
<evidence type="ECO:0000256" key="1">
    <source>
        <dbReference type="SAM" id="MobiDB-lite"/>
    </source>
</evidence>
<dbReference type="AlphaFoldDB" id="A0A917WV86"/>
<keyword evidence="3" id="KW-1185">Reference proteome</keyword>